<comment type="caution">
    <text evidence="4">The sequence shown here is derived from an EMBL/GenBank/DDBJ whole genome shotgun (WGS) entry which is preliminary data.</text>
</comment>
<keyword evidence="2" id="KW-0732">Signal</keyword>
<sequence length="192" mass="20922">MRVEVIALLALSTVISSAAIAMEVFGDLNPTPTMPGLRIDWPFTGCNKSCKPMDLPICWAWAGGYVCDNSDGSTPWSGKGGSKYLSTMVEDPIAKTGDPHRVAWEGGAMGDKPDEVTNQSEGGLKILPVEPMSEDDAAMHRAVDGHGKGFLTLNEFLRYLGETKTPELVDYFDEYDVNRDGVITPDEMRLPH</sequence>
<name>A0AA39QR12_9LECA</name>
<dbReference type="EMBL" id="JAFEKC020000035">
    <property type="protein sequence ID" value="KAK0506836.1"/>
    <property type="molecule type" value="Genomic_DNA"/>
</dbReference>
<dbReference type="PROSITE" id="PS50222">
    <property type="entry name" value="EF_HAND_2"/>
    <property type="match status" value="1"/>
</dbReference>
<accession>A0AA39QR12</accession>
<gene>
    <name evidence="4" type="ORF">JMJ35_010741</name>
</gene>
<dbReference type="InterPro" id="IPR011992">
    <property type="entry name" value="EF-hand-dom_pair"/>
</dbReference>
<evidence type="ECO:0000259" key="3">
    <source>
        <dbReference type="PROSITE" id="PS50222"/>
    </source>
</evidence>
<protein>
    <recommendedName>
        <fullName evidence="3">EF-hand domain-containing protein</fullName>
    </recommendedName>
</protein>
<evidence type="ECO:0000313" key="5">
    <source>
        <dbReference type="Proteomes" id="UP001166286"/>
    </source>
</evidence>
<dbReference type="PROSITE" id="PS00018">
    <property type="entry name" value="EF_HAND_1"/>
    <property type="match status" value="1"/>
</dbReference>
<reference evidence="4" key="1">
    <citation type="submission" date="2023-03" db="EMBL/GenBank/DDBJ databases">
        <title>Complete genome of Cladonia borealis.</title>
        <authorList>
            <person name="Park H."/>
        </authorList>
    </citation>
    <scope>NUCLEOTIDE SEQUENCE</scope>
    <source>
        <strain evidence="4">ANT050790</strain>
    </source>
</reference>
<feature type="domain" description="EF-hand" evidence="3">
    <location>
        <begin position="163"/>
        <end position="192"/>
    </location>
</feature>
<dbReference type="Pfam" id="PF13202">
    <property type="entry name" value="EF-hand_5"/>
    <property type="match status" value="1"/>
</dbReference>
<evidence type="ECO:0000313" key="4">
    <source>
        <dbReference type="EMBL" id="KAK0506836.1"/>
    </source>
</evidence>
<keyword evidence="1" id="KW-0106">Calcium</keyword>
<evidence type="ECO:0000256" key="1">
    <source>
        <dbReference type="ARBA" id="ARBA00022837"/>
    </source>
</evidence>
<dbReference type="InterPro" id="IPR002048">
    <property type="entry name" value="EF_hand_dom"/>
</dbReference>
<keyword evidence="5" id="KW-1185">Reference proteome</keyword>
<evidence type="ECO:0000256" key="2">
    <source>
        <dbReference type="SAM" id="SignalP"/>
    </source>
</evidence>
<organism evidence="4 5">
    <name type="scientific">Cladonia borealis</name>
    <dbReference type="NCBI Taxonomy" id="184061"/>
    <lineage>
        <taxon>Eukaryota</taxon>
        <taxon>Fungi</taxon>
        <taxon>Dikarya</taxon>
        <taxon>Ascomycota</taxon>
        <taxon>Pezizomycotina</taxon>
        <taxon>Lecanoromycetes</taxon>
        <taxon>OSLEUM clade</taxon>
        <taxon>Lecanoromycetidae</taxon>
        <taxon>Lecanorales</taxon>
        <taxon>Lecanorineae</taxon>
        <taxon>Cladoniaceae</taxon>
        <taxon>Cladonia</taxon>
    </lineage>
</organism>
<feature type="chain" id="PRO_5041443853" description="EF-hand domain-containing protein" evidence="2">
    <location>
        <begin position="22"/>
        <end position="192"/>
    </location>
</feature>
<dbReference type="Proteomes" id="UP001166286">
    <property type="component" value="Unassembled WGS sequence"/>
</dbReference>
<dbReference type="Gene3D" id="1.10.238.10">
    <property type="entry name" value="EF-hand"/>
    <property type="match status" value="1"/>
</dbReference>
<proteinExistence type="predicted"/>
<dbReference type="SUPFAM" id="SSF47473">
    <property type="entry name" value="EF-hand"/>
    <property type="match status" value="1"/>
</dbReference>
<dbReference type="CDD" id="cd00051">
    <property type="entry name" value="EFh"/>
    <property type="match status" value="1"/>
</dbReference>
<dbReference type="GO" id="GO:0005509">
    <property type="term" value="F:calcium ion binding"/>
    <property type="evidence" value="ECO:0007669"/>
    <property type="project" value="InterPro"/>
</dbReference>
<feature type="signal peptide" evidence="2">
    <location>
        <begin position="1"/>
        <end position="21"/>
    </location>
</feature>
<dbReference type="InterPro" id="IPR018247">
    <property type="entry name" value="EF_Hand_1_Ca_BS"/>
</dbReference>
<dbReference type="AlphaFoldDB" id="A0AA39QR12"/>